<proteinExistence type="predicted"/>
<dbReference type="GO" id="GO:0016491">
    <property type="term" value="F:oxidoreductase activity"/>
    <property type="evidence" value="ECO:0007669"/>
    <property type="project" value="UniProtKB-KW"/>
</dbReference>
<gene>
    <name evidence="3" type="ORF">G6011_01495</name>
</gene>
<dbReference type="SUPFAM" id="SSF51430">
    <property type="entry name" value="NAD(P)-linked oxidoreductase"/>
    <property type="match status" value="1"/>
</dbReference>
<dbReference type="InterPro" id="IPR020471">
    <property type="entry name" value="AKR"/>
</dbReference>
<evidence type="ECO:0000256" key="1">
    <source>
        <dbReference type="ARBA" id="ARBA00023002"/>
    </source>
</evidence>
<dbReference type="Proteomes" id="UP001199106">
    <property type="component" value="Unassembled WGS sequence"/>
</dbReference>
<accession>A0AAD4NVY6</accession>
<keyword evidence="1 3" id="KW-0560">Oxidoreductase</keyword>
<comment type="caution">
    <text evidence="3">The sequence shown here is derived from an EMBL/GenBank/DDBJ whole genome shotgun (WGS) entry which is preliminary data.</text>
</comment>
<sequence>MSPTPKIFLTGKLWNTKHASEDVEAALDKSRQDLDLFLMHWPVAFSGATGKWFLLRESGVFGLVDIDPATTYKAMKKLFDTGKGRAIGVFNFNVNRLNDILPKIDVVPAVNQIEAHPYLR</sequence>
<evidence type="ECO:0000313" key="4">
    <source>
        <dbReference type="Proteomes" id="UP001199106"/>
    </source>
</evidence>
<dbReference type="Gene3D" id="3.20.20.100">
    <property type="entry name" value="NADP-dependent oxidoreductase domain"/>
    <property type="match status" value="1"/>
</dbReference>
<evidence type="ECO:0000313" key="3">
    <source>
        <dbReference type="EMBL" id="KAG9196374.1"/>
    </source>
</evidence>
<dbReference type="InterPro" id="IPR023210">
    <property type="entry name" value="NADP_OxRdtase_dom"/>
</dbReference>
<dbReference type="InterPro" id="IPR036812">
    <property type="entry name" value="NAD(P)_OxRdtase_dom_sf"/>
</dbReference>
<keyword evidence="4" id="KW-1185">Reference proteome</keyword>
<dbReference type="AlphaFoldDB" id="A0AAD4NVY6"/>
<dbReference type="PANTHER" id="PTHR11732">
    <property type="entry name" value="ALDO/KETO REDUCTASE"/>
    <property type="match status" value="1"/>
</dbReference>
<dbReference type="PRINTS" id="PR00069">
    <property type="entry name" value="ALDKETRDTASE"/>
</dbReference>
<evidence type="ECO:0000259" key="2">
    <source>
        <dbReference type="Pfam" id="PF00248"/>
    </source>
</evidence>
<dbReference type="EC" id="1.1.1.372" evidence="3"/>
<reference evidence="3" key="1">
    <citation type="submission" date="2021-07" db="EMBL/GenBank/DDBJ databases">
        <title>Genome Resource of American Ginseng Black Spot Pathogen Alternaria panax.</title>
        <authorList>
            <person name="Qiu C."/>
            <person name="Wang W."/>
            <person name="Liu Z."/>
        </authorList>
    </citation>
    <scope>NUCLEOTIDE SEQUENCE</scope>
    <source>
        <strain evidence="3">BNCC115425</strain>
    </source>
</reference>
<name>A0AAD4NVY6_9PLEO</name>
<dbReference type="Pfam" id="PF00248">
    <property type="entry name" value="Aldo_ket_red"/>
    <property type="match status" value="1"/>
</dbReference>
<dbReference type="EMBL" id="JAANER010000001">
    <property type="protein sequence ID" value="KAG9196374.1"/>
    <property type="molecule type" value="Genomic_DNA"/>
</dbReference>
<organism evidence="3 4">
    <name type="scientific">Alternaria panax</name>
    <dbReference type="NCBI Taxonomy" id="48097"/>
    <lineage>
        <taxon>Eukaryota</taxon>
        <taxon>Fungi</taxon>
        <taxon>Dikarya</taxon>
        <taxon>Ascomycota</taxon>
        <taxon>Pezizomycotina</taxon>
        <taxon>Dothideomycetes</taxon>
        <taxon>Pleosporomycetidae</taxon>
        <taxon>Pleosporales</taxon>
        <taxon>Pleosporineae</taxon>
        <taxon>Pleosporaceae</taxon>
        <taxon>Alternaria</taxon>
        <taxon>Alternaria sect. Panax</taxon>
    </lineage>
</organism>
<feature type="domain" description="NADP-dependent oxidoreductase" evidence="2">
    <location>
        <begin position="4"/>
        <end position="118"/>
    </location>
</feature>
<protein>
    <submittedName>
        <fullName evidence="3">L-glyceraldehyde reductase</fullName>
        <ecNumber evidence="3">1.1.1.372</ecNumber>
    </submittedName>
</protein>